<dbReference type="InterPro" id="IPR005303">
    <property type="entry name" value="MOCOS_middle"/>
</dbReference>
<dbReference type="EMBL" id="CM009750">
    <property type="protein sequence ID" value="PUZ71957.1"/>
    <property type="molecule type" value="Genomic_DNA"/>
</dbReference>
<accession>A0A2T7EVU9</accession>
<dbReference type="SUPFAM" id="SSF50800">
    <property type="entry name" value="PK beta-barrel domain-like"/>
    <property type="match status" value="1"/>
</dbReference>
<evidence type="ECO:0000313" key="2">
    <source>
        <dbReference type="EMBL" id="PUZ71957.1"/>
    </source>
</evidence>
<dbReference type="GO" id="GO:0032787">
    <property type="term" value="P:monocarboxylic acid metabolic process"/>
    <property type="evidence" value="ECO:0007669"/>
    <property type="project" value="UniProtKB-ARBA"/>
</dbReference>
<feature type="domain" description="MOSC" evidence="1">
    <location>
        <begin position="151"/>
        <end position="361"/>
    </location>
</feature>
<evidence type="ECO:0000259" key="1">
    <source>
        <dbReference type="PROSITE" id="PS51340"/>
    </source>
</evidence>
<dbReference type="Gramene" id="PUZ71957">
    <property type="protein sequence ID" value="PUZ71957"/>
    <property type="gene ID" value="GQ55_2G355500"/>
</dbReference>
<dbReference type="AlphaFoldDB" id="A0A2T7EVU9"/>
<organism evidence="2 3">
    <name type="scientific">Panicum hallii var. hallii</name>
    <dbReference type="NCBI Taxonomy" id="1504633"/>
    <lineage>
        <taxon>Eukaryota</taxon>
        <taxon>Viridiplantae</taxon>
        <taxon>Streptophyta</taxon>
        <taxon>Embryophyta</taxon>
        <taxon>Tracheophyta</taxon>
        <taxon>Spermatophyta</taxon>
        <taxon>Magnoliopsida</taxon>
        <taxon>Liliopsida</taxon>
        <taxon>Poales</taxon>
        <taxon>Poaceae</taxon>
        <taxon>PACMAD clade</taxon>
        <taxon>Panicoideae</taxon>
        <taxon>Panicodae</taxon>
        <taxon>Paniceae</taxon>
        <taxon>Panicinae</taxon>
        <taxon>Panicum</taxon>
        <taxon>Panicum sect. Panicum</taxon>
    </lineage>
</organism>
<sequence length="372" mass="41316">MEKAASFLSSLLGGGGDAGGPAATVTSVLIYPIKSCRGISVPQAPITATGFRWDRQWMLVNSKGRGCTQRVEPKLALIQVELPPEAFAEDWQPTPNDHMVVRAPGMEPLKIPLASECATIYDVSVWEWSGSAYDEGPEAAKWFSTFLGNPTRLVRFKEESETRLTDPDYARGYNVMFSDGYPFLITSQDSLDALNEKLEEPVPINRFRPNILVKGCHPYAEDLWKTIKINKLTFRGVKLCSRCKVKILFFQINPPTYFIDQDGGCKKHCHPKHPWHTRVSSHQRGGSLCINKVPTINQDTGIPSPTEPTETLQKYRSGEVLLPSHKNKRQVYFGQNAVCKESLSANGEGRIIKVGDPVYVTQSFSSSGEVPA</sequence>
<proteinExistence type="predicted"/>
<dbReference type="GO" id="GO:0003824">
    <property type="term" value="F:catalytic activity"/>
    <property type="evidence" value="ECO:0007669"/>
    <property type="project" value="InterPro"/>
</dbReference>
<name>A0A2T7EVU9_9POAL</name>
<dbReference type="Proteomes" id="UP000244336">
    <property type="component" value="Chromosome 2"/>
</dbReference>
<dbReference type="GO" id="GO:0030170">
    <property type="term" value="F:pyridoxal phosphate binding"/>
    <property type="evidence" value="ECO:0007669"/>
    <property type="project" value="InterPro"/>
</dbReference>
<dbReference type="PANTHER" id="PTHR14237">
    <property type="entry name" value="MOLYBDOPTERIN COFACTOR SULFURASE MOSC"/>
    <property type="match status" value="1"/>
</dbReference>
<dbReference type="PANTHER" id="PTHR14237:SF61">
    <property type="entry name" value="MOSC DOMAIN-CONTAINING PROTEIN"/>
    <property type="match status" value="1"/>
</dbReference>
<keyword evidence="3" id="KW-1185">Reference proteome</keyword>
<dbReference type="SUPFAM" id="SSF141673">
    <property type="entry name" value="MOSC N-terminal domain-like"/>
    <property type="match status" value="1"/>
</dbReference>
<dbReference type="InterPro" id="IPR011037">
    <property type="entry name" value="Pyrv_Knase-like_insert_dom_sf"/>
</dbReference>
<reference evidence="2 3" key="1">
    <citation type="submission" date="2018-04" db="EMBL/GenBank/DDBJ databases">
        <title>WGS assembly of Panicum hallii var. hallii HAL2.</title>
        <authorList>
            <person name="Lovell J."/>
            <person name="Jenkins J."/>
            <person name="Lowry D."/>
            <person name="Mamidi S."/>
            <person name="Sreedasyam A."/>
            <person name="Weng X."/>
            <person name="Barry K."/>
            <person name="Bonette J."/>
            <person name="Campitelli B."/>
            <person name="Daum C."/>
            <person name="Gordon S."/>
            <person name="Gould B."/>
            <person name="Lipzen A."/>
            <person name="MacQueen A."/>
            <person name="Palacio-Mejia J."/>
            <person name="Plott C."/>
            <person name="Shakirov E."/>
            <person name="Shu S."/>
            <person name="Yoshinaga Y."/>
            <person name="Zane M."/>
            <person name="Rokhsar D."/>
            <person name="Grimwood J."/>
            <person name="Schmutz J."/>
            <person name="Juenger T."/>
        </authorList>
    </citation>
    <scope>NUCLEOTIDE SEQUENCE [LARGE SCALE GENOMIC DNA]</scope>
    <source>
        <strain evidence="3">cv. HAL2</strain>
    </source>
</reference>
<evidence type="ECO:0000313" key="3">
    <source>
        <dbReference type="Proteomes" id="UP000244336"/>
    </source>
</evidence>
<protein>
    <recommendedName>
        <fullName evidence="1">MOSC domain-containing protein</fullName>
    </recommendedName>
</protein>
<dbReference type="STRING" id="1504633.A0A2T7EVU9"/>
<dbReference type="InterPro" id="IPR005302">
    <property type="entry name" value="MoCF_Sase_C"/>
</dbReference>
<dbReference type="OrthoDB" id="17255at2759"/>
<dbReference type="GO" id="GO:0030151">
    <property type="term" value="F:molybdenum ion binding"/>
    <property type="evidence" value="ECO:0007669"/>
    <property type="project" value="InterPro"/>
</dbReference>
<dbReference type="PROSITE" id="PS51340">
    <property type="entry name" value="MOSC"/>
    <property type="match status" value="1"/>
</dbReference>
<dbReference type="Pfam" id="PF03476">
    <property type="entry name" value="MOSC_N"/>
    <property type="match status" value="1"/>
</dbReference>
<gene>
    <name evidence="2" type="ORF">GQ55_2G355500</name>
</gene>
<dbReference type="Pfam" id="PF03473">
    <property type="entry name" value="MOSC"/>
    <property type="match status" value="1"/>
</dbReference>